<keyword evidence="4" id="KW-1185">Reference proteome</keyword>
<dbReference type="InterPro" id="IPR057170">
    <property type="entry name" value="DUF7848"/>
</dbReference>
<evidence type="ECO:0000313" key="4">
    <source>
        <dbReference type="Proteomes" id="UP000002357"/>
    </source>
</evidence>
<dbReference type="Pfam" id="PF25232">
    <property type="entry name" value="DUF7848"/>
    <property type="match status" value="1"/>
</dbReference>
<accession>D5SII0</accession>
<evidence type="ECO:0000259" key="2">
    <source>
        <dbReference type="Pfam" id="PF25232"/>
    </source>
</evidence>
<feature type="compositionally biased region" description="Low complexity" evidence="1">
    <location>
        <begin position="99"/>
        <end position="118"/>
    </location>
</feature>
<dbReference type="AlphaFoldDB" id="D5SII0"/>
<protein>
    <recommendedName>
        <fullName evidence="2">DUF7848 domain-containing protein</fullName>
    </recommendedName>
</protein>
<proteinExistence type="predicted"/>
<dbReference type="Proteomes" id="UP000002357">
    <property type="component" value="Plasmid pSCL4"/>
</dbReference>
<dbReference type="EMBL" id="CM000914">
    <property type="protein sequence ID" value="EFG03723.2"/>
    <property type="molecule type" value="Genomic_DNA"/>
</dbReference>
<evidence type="ECO:0000313" key="3">
    <source>
        <dbReference type="EMBL" id="EFG03723.2"/>
    </source>
</evidence>
<evidence type="ECO:0000256" key="1">
    <source>
        <dbReference type="SAM" id="MobiDB-lite"/>
    </source>
</evidence>
<geneLocation type="plasmid" evidence="3 4">
    <name>pSCL4</name>
</geneLocation>
<sequence>MNPWNLVELRGTPGPALPTVVGMEMGTPLKGHQDTQIRDLNLAPVDGAPTTRMIECTECDARSPFGPPLADFARWAFGHAAATGHHNFQRVTTELLHTGTGPAGADPAGPAEKPSCPG</sequence>
<feature type="region of interest" description="Disordered" evidence="1">
    <location>
        <begin position="95"/>
        <end position="118"/>
    </location>
</feature>
<feature type="domain" description="DUF7848" evidence="2">
    <location>
        <begin position="40"/>
        <end position="98"/>
    </location>
</feature>
<organism evidence="3 4">
    <name type="scientific">Streptomyces clavuligerus</name>
    <dbReference type="NCBI Taxonomy" id="1901"/>
    <lineage>
        <taxon>Bacteria</taxon>
        <taxon>Bacillati</taxon>
        <taxon>Actinomycetota</taxon>
        <taxon>Actinomycetes</taxon>
        <taxon>Kitasatosporales</taxon>
        <taxon>Streptomycetaceae</taxon>
        <taxon>Streptomyces</taxon>
    </lineage>
</organism>
<name>D5SII0_STRCL</name>
<gene>
    <name evidence="3" type="ORF">SCLAV_p0232</name>
</gene>
<reference evidence="3 4" key="1">
    <citation type="journal article" date="2010" name="Genome Biol. Evol.">
        <title>The sequence of a 1.8-mb bacterial linear plasmid reveals a rich evolutionary reservoir of secondary metabolic pathways.</title>
        <authorList>
            <person name="Medema M.H."/>
            <person name="Trefzer A."/>
            <person name="Kovalchuk A."/>
            <person name="van den Berg M."/>
            <person name="Mueller U."/>
            <person name="Heijne W."/>
            <person name="Wu L."/>
            <person name="Alam M.T."/>
            <person name="Ronning C.M."/>
            <person name="Nierman W.C."/>
            <person name="Bovenberg R.A.L."/>
            <person name="Breitling R."/>
            <person name="Takano E."/>
        </authorList>
    </citation>
    <scope>NUCLEOTIDE SEQUENCE [LARGE SCALE GENOMIC DNA]</scope>
    <source>
        <strain evidence="4">ATCC 27064 / DSM 738 / JCM 4710 / NBRC 13307 / NCIMB 12785 / NRRL 3585 / VKM Ac-602</strain>
        <plasmid evidence="3">pSCL4</plasmid>
    </source>
</reference>
<keyword evidence="3" id="KW-0614">Plasmid</keyword>